<dbReference type="InterPro" id="IPR017927">
    <property type="entry name" value="FAD-bd_FR_type"/>
</dbReference>
<evidence type="ECO:0000256" key="5">
    <source>
        <dbReference type="SAM" id="Phobius"/>
    </source>
</evidence>
<keyword evidence="3" id="KW-0249">Electron transport</keyword>
<dbReference type="EC" id="1.6.2.4" evidence="4"/>
<evidence type="ECO:0000313" key="9">
    <source>
        <dbReference type="Proteomes" id="UP001165292"/>
    </source>
</evidence>
<gene>
    <name evidence="8" type="ORF">NJF43_04305</name>
</gene>
<dbReference type="GO" id="GO:0003958">
    <property type="term" value="F:NADPH-hemoprotein reductase activity"/>
    <property type="evidence" value="ECO:0007669"/>
    <property type="project" value="UniProtKB-EC"/>
</dbReference>
<sequence>MPSAPSRFLLLGYAPLAACLLLGAGLLWWQPAREISAALVTLAYMALCLMFWRRHRQARTAPNLMADALLIAYASQGGQARELAERSAEQLREAGLSCNVLPLNSLDSLQRVRRALFIVSTYGEGEAPDNAARFERRLSTQDMDLSHLEFAMLALGDRQYTHFCGFGHRLEARLRELRALPLFDLLRADRSDAGVLRHWQHQLGHISGRSDFSDWQPAPYRSWRLDARTCLNPGSSGAPVFQLGLGGPERALWRAGDIAEIGPQHPLCEIEALLRRLGHDPSQPVEGEQTLAHALAKRRIGEQESSLAGQGISALLALPLLPHREYSIASVPADGTLQLLVRQAHHPDGRLGLGSGWLCQHAALGSDVALRIRTNPAFHGPAHSTPMILIGNGTGLAGLRAHLRERASQPGSRNWLLFGERQRSIDYFFQQEIEHWLTSGHLQRLDLAFSRDQPEKRYVQHLLRDAGDELRHWIDAGAALYVCGSLEGMGRDVQQILVGLLGEARLDELSEQGRYRRDLY</sequence>
<dbReference type="SUPFAM" id="SSF63380">
    <property type="entry name" value="Riboflavin synthase domain-like"/>
    <property type="match status" value="1"/>
</dbReference>
<keyword evidence="5" id="KW-1133">Transmembrane helix</keyword>
<dbReference type="GO" id="GO:0010181">
    <property type="term" value="F:FMN binding"/>
    <property type="evidence" value="ECO:0007669"/>
    <property type="project" value="InterPro"/>
</dbReference>
<dbReference type="GO" id="GO:0050660">
    <property type="term" value="F:flavin adenine dinucleotide binding"/>
    <property type="evidence" value="ECO:0007669"/>
    <property type="project" value="TreeGrafter"/>
</dbReference>
<dbReference type="Pfam" id="PF00175">
    <property type="entry name" value="NAD_binding_1"/>
    <property type="match status" value="1"/>
</dbReference>
<comment type="caution">
    <text evidence="8">The sequence shown here is derived from an EMBL/GenBank/DDBJ whole genome shotgun (WGS) entry which is preliminary data.</text>
</comment>
<organism evidence="8 9">
    <name type="scientific">Stutzerimonas nitrititolerans</name>
    <dbReference type="NCBI Taxonomy" id="2482751"/>
    <lineage>
        <taxon>Bacteria</taxon>
        <taxon>Pseudomonadati</taxon>
        <taxon>Pseudomonadota</taxon>
        <taxon>Gammaproteobacteria</taxon>
        <taxon>Pseudomonadales</taxon>
        <taxon>Pseudomonadaceae</taxon>
        <taxon>Stutzerimonas</taxon>
    </lineage>
</organism>
<dbReference type="GO" id="GO:0005829">
    <property type="term" value="C:cytosol"/>
    <property type="evidence" value="ECO:0007669"/>
    <property type="project" value="TreeGrafter"/>
</dbReference>
<dbReference type="InterPro" id="IPR017938">
    <property type="entry name" value="Riboflavin_synthase-like_b-brl"/>
</dbReference>
<feature type="transmembrane region" description="Helical" evidence="5">
    <location>
        <begin position="7"/>
        <end position="29"/>
    </location>
</feature>
<dbReference type="AlphaFoldDB" id="A0AA41WLI0"/>
<dbReference type="InterPro" id="IPR039261">
    <property type="entry name" value="FNR_nucleotide-bd"/>
</dbReference>
<evidence type="ECO:0000256" key="2">
    <source>
        <dbReference type="ARBA" id="ARBA00022643"/>
    </source>
</evidence>
<dbReference type="PANTHER" id="PTHR19384:SF17">
    <property type="entry name" value="NADPH--CYTOCHROME P450 REDUCTASE"/>
    <property type="match status" value="1"/>
</dbReference>
<evidence type="ECO:0000313" key="8">
    <source>
        <dbReference type="EMBL" id="MCO7543976.1"/>
    </source>
</evidence>
<proteinExistence type="predicted"/>
<dbReference type="Gene3D" id="2.40.30.10">
    <property type="entry name" value="Translation factors"/>
    <property type="match status" value="1"/>
</dbReference>
<keyword evidence="2" id="KW-0288">FMN</keyword>
<dbReference type="Gene3D" id="3.40.50.80">
    <property type="entry name" value="Nucleotide-binding domain of ferredoxin-NADP reductase (FNR) module"/>
    <property type="match status" value="1"/>
</dbReference>
<evidence type="ECO:0000259" key="6">
    <source>
        <dbReference type="PROSITE" id="PS50902"/>
    </source>
</evidence>
<keyword evidence="5" id="KW-0812">Transmembrane</keyword>
<dbReference type="Gene3D" id="3.40.50.360">
    <property type="match status" value="1"/>
</dbReference>
<keyword evidence="5" id="KW-0472">Membrane</keyword>
<dbReference type="PRINTS" id="PR00371">
    <property type="entry name" value="FPNCR"/>
</dbReference>
<dbReference type="PRINTS" id="PR00369">
    <property type="entry name" value="FLAVODOXIN"/>
</dbReference>
<evidence type="ECO:0000256" key="4">
    <source>
        <dbReference type="ARBA" id="ARBA00023797"/>
    </source>
</evidence>
<dbReference type="PANTHER" id="PTHR19384">
    <property type="entry name" value="NITRIC OXIDE SYNTHASE-RELATED"/>
    <property type="match status" value="1"/>
</dbReference>
<dbReference type="InterPro" id="IPR008254">
    <property type="entry name" value="Flavodoxin/NO_synth"/>
</dbReference>
<dbReference type="InterPro" id="IPR029039">
    <property type="entry name" value="Flavoprotein-like_sf"/>
</dbReference>
<protein>
    <recommendedName>
        <fullName evidence="4">NADPH--hemoprotein reductase</fullName>
        <ecNumber evidence="4">1.6.2.4</ecNumber>
    </recommendedName>
</protein>
<dbReference type="PROSITE" id="PS50902">
    <property type="entry name" value="FLAVODOXIN_LIKE"/>
    <property type="match status" value="1"/>
</dbReference>
<name>A0AA41WLI0_9GAMM</name>
<dbReference type="InterPro" id="IPR001709">
    <property type="entry name" value="Flavoprot_Pyr_Nucl_cyt_Rdtase"/>
</dbReference>
<keyword evidence="1" id="KW-0285">Flavoprotein</keyword>
<evidence type="ECO:0000256" key="1">
    <source>
        <dbReference type="ARBA" id="ARBA00022630"/>
    </source>
</evidence>
<dbReference type="RefSeq" id="WP_253162361.1">
    <property type="nucleotide sequence ID" value="NZ_JAMYBS010000003.1"/>
</dbReference>
<dbReference type="Pfam" id="PF00258">
    <property type="entry name" value="Flavodoxin_1"/>
    <property type="match status" value="1"/>
</dbReference>
<dbReference type="CDD" id="cd06200">
    <property type="entry name" value="SiR_like1"/>
    <property type="match status" value="1"/>
</dbReference>
<dbReference type="InterPro" id="IPR001433">
    <property type="entry name" value="OxRdtase_FAD/NAD-bd"/>
</dbReference>
<feature type="transmembrane region" description="Helical" evidence="5">
    <location>
        <begin position="35"/>
        <end position="52"/>
    </location>
</feature>
<dbReference type="InterPro" id="IPR001094">
    <property type="entry name" value="Flavdoxin-like"/>
</dbReference>
<accession>A0AA41WLI0</accession>
<dbReference type="Proteomes" id="UP001165292">
    <property type="component" value="Unassembled WGS sequence"/>
</dbReference>
<reference evidence="8" key="1">
    <citation type="submission" date="2022-06" db="EMBL/GenBank/DDBJ databases">
        <title>Detection of beta-lactamases in bacteria of animal origin.</title>
        <authorList>
            <person name="Mlynarcik P."/>
            <person name="Zdarska V."/>
            <person name="Chudobova H."/>
            <person name="Prochazkova P."/>
            <person name="Hricova K."/>
            <person name="Mezerova K."/>
            <person name="Bardon J."/>
            <person name="Dolejska M."/>
            <person name="Sukkar I."/>
            <person name="Kolar M."/>
        </authorList>
    </citation>
    <scope>NUCLEOTIDE SEQUENCE</scope>
    <source>
        <strain evidence="8">S 300-3</strain>
    </source>
</reference>
<evidence type="ECO:0000259" key="7">
    <source>
        <dbReference type="PROSITE" id="PS51384"/>
    </source>
</evidence>
<dbReference type="PROSITE" id="PS51384">
    <property type="entry name" value="FAD_FR"/>
    <property type="match status" value="1"/>
</dbReference>
<dbReference type="SUPFAM" id="SSF52343">
    <property type="entry name" value="Ferredoxin reductase-like, C-terminal NADP-linked domain"/>
    <property type="match status" value="1"/>
</dbReference>
<dbReference type="EMBL" id="JAMYBS010000003">
    <property type="protein sequence ID" value="MCO7543976.1"/>
    <property type="molecule type" value="Genomic_DNA"/>
</dbReference>
<keyword evidence="3" id="KW-0813">Transport</keyword>
<dbReference type="SUPFAM" id="SSF52218">
    <property type="entry name" value="Flavoproteins"/>
    <property type="match status" value="1"/>
</dbReference>
<feature type="domain" description="Flavodoxin-like" evidence="6">
    <location>
        <begin position="69"/>
        <end position="204"/>
    </location>
</feature>
<evidence type="ECO:0000256" key="3">
    <source>
        <dbReference type="ARBA" id="ARBA00022982"/>
    </source>
</evidence>
<feature type="domain" description="FAD-binding FR-type" evidence="7">
    <location>
        <begin position="218"/>
        <end position="381"/>
    </location>
</feature>
<dbReference type="GO" id="GO:0016655">
    <property type="term" value="F:oxidoreductase activity, acting on NAD(P)H, quinone or similar compound as acceptor"/>
    <property type="evidence" value="ECO:0007669"/>
    <property type="project" value="UniProtKB-ARBA"/>
</dbReference>